<evidence type="ECO:0000259" key="18">
    <source>
        <dbReference type="PROSITE" id="PS51188"/>
    </source>
</evidence>
<dbReference type="InterPro" id="IPR008971">
    <property type="entry name" value="HSP40/DnaJ_pept-bd"/>
</dbReference>
<feature type="domain" description="CR-type" evidence="18">
    <location>
        <begin position="130"/>
        <end position="209"/>
    </location>
</feature>
<dbReference type="Gene3D" id="1.10.287.110">
    <property type="entry name" value="DnaJ domain"/>
    <property type="match status" value="1"/>
</dbReference>
<dbReference type="GO" id="GO:0042026">
    <property type="term" value="P:protein refolding"/>
    <property type="evidence" value="ECO:0007669"/>
    <property type="project" value="TreeGrafter"/>
</dbReference>
<dbReference type="CDD" id="cd06257">
    <property type="entry name" value="DnaJ"/>
    <property type="match status" value="1"/>
</dbReference>
<dbReference type="GO" id="GO:0051082">
    <property type="term" value="F:unfolded protein binding"/>
    <property type="evidence" value="ECO:0007669"/>
    <property type="project" value="UniProtKB-UniRule"/>
</dbReference>
<feature type="binding site" evidence="14">
    <location>
        <position position="146"/>
    </location>
    <ligand>
        <name>Zn(2+)</name>
        <dbReference type="ChEBI" id="CHEBI:29105"/>
        <label>1</label>
    </ligand>
</feature>
<dbReference type="InterPro" id="IPR012724">
    <property type="entry name" value="DnaJ"/>
</dbReference>
<dbReference type="Pfam" id="PF01556">
    <property type="entry name" value="DnaJ_C"/>
    <property type="match status" value="1"/>
</dbReference>
<dbReference type="PRINTS" id="PR00625">
    <property type="entry name" value="JDOMAIN"/>
</dbReference>
<evidence type="ECO:0000256" key="8">
    <source>
        <dbReference type="ARBA" id="ARBA00022833"/>
    </source>
</evidence>
<feature type="binding site" evidence="14">
    <location>
        <position position="164"/>
    </location>
    <ligand>
        <name>Zn(2+)</name>
        <dbReference type="ChEBI" id="CHEBI:29105"/>
        <label>2</label>
    </ligand>
</feature>
<comment type="subunit">
    <text evidence="2 14">Homodimer.</text>
</comment>
<dbReference type="EMBL" id="JOPB01000005">
    <property type="protein sequence ID" value="OUI78693.1"/>
    <property type="molecule type" value="Genomic_DNA"/>
</dbReference>
<feature type="region of interest" description="Disordered" evidence="16">
    <location>
        <begin position="141"/>
        <end position="160"/>
    </location>
</feature>
<dbReference type="GO" id="GO:0031072">
    <property type="term" value="F:heat shock protein binding"/>
    <property type="evidence" value="ECO:0007669"/>
    <property type="project" value="InterPro"/>
</dbReference>
<keyword evidence="9 14" id="KW-0346">Stress response</keyword>
<comment type="cofactor">
    <cofactor evidence="14">
        <name>Zn(2+)</name>
        <dbReference type="ChEBI" id="CHEBI:29105"/>
    </cofactor>
    <text evidence="14">Binds 2 Zn(2+) ions per monomer.</text>
</comment>
<evidence type="ECO:0000256" key="5">
    <source>
        <dbReference type="ARBA" id="ARBA00022723"/>
    </source>
</evidence>
<keyword evidence="3 14" id="KW-0963">Cytoplasm</keyword>
<dbReference type="InterPro" id="IPR036869">
    <property type="entry name" value="J_dom_sf"/>
</dbReference>
<dbReference type="Pfam" id="PF00684">
    <property type="entry name" value="DnaJ_CXXCXGXG"/>
    <property type="match status" value="1"/>
</dbReference>
<feature type="compositionally biased region" description="Basic and acidic residues" evidence="16">
    <location>
        <begin position="366"/>
        <end position="375"/>
    </location>
</feature>
<feature type="binding site" evidence="14">
    <location>
        <position position="197"/>
    </location>
    <ligand>
        <name>Zn(2+)</name>
        <dbReference type="ChEBI" id="CHEBI:29105"/>
        <label>1</label>
    </ligand>
</feature>
<feature type="repeat" description="CXXCXGXG motif" evidence="14">
    <location>
        <begin position="183"/>
        <end position="190"/>
    </location>
</feature>
<dbReference type="FunFam" id="1.10.287.110:FF:000034">
    <property type="entry name" value="Chaperone protein DnaJ"/>
    <property type="match status" value="1"/>
</dbReference>
<dbReference type="PANTHER" id="PTHR43096">
    <property type="entry name" value="DNAJ HOMOLOG 1, MITOCHONDRIAL-RELATED"/>
    <property type="match status" value="1"/>
</dbReference>
<evidence type="ECO:0000313" key="20">
    <source>
        <dbReference type="Proteomes" id="UP000194946"/>
    </source>
</evidence>
<protein>
    <recommendedName>
        <fullName evidence="13 14">Chaperone protein DnaJ</fullName>
    </recommendedName>
</protein>
<dbReference type="InterPro" id="IPR001623">
    <property type="entry name" value="DnaJ_domain"/>
</dbReference>
<dbReference type="InterPro" id="IPR036410">
    <property type="entry name" value="HSP_DnaJ_Cys-rich_dom_sf"/>
</dbReference>
<proteinExistence type="inferred from homology"/>
<keyword evidence="4 14" id="KW-0235">DNA replication</keyword>
<dbReference type="CDD" id="cd10747">
    <property type="entry name" value="DnaJ_C"/>
    <property type="match status" value="1"/>
</dbReference>
<keyword evidence="10 14" id="KW-0143">Chaperone</keyword>
<feature type="region of interest" description="Disordered" evidence="16">
    <location>
        <begin position="343"/>
        <end position="375"/>
    </location>
</feature>
<dbReference type="GO" id="GO:0009408">
    <property type="term" value="P:response to heat"/>
    <property type="evidence" value="ECO:0007669"/>
    <property type="project" value="InterPro"/>
</dbReference>
<feature type="compositionally biased region" description="Low complexity" evidence="16">
    <location>
        <begin position="141"/>
        <end position="154"/>
    </location>
</feature>
<evidence type="ECO:0000256" key="4">
    <source>
        <dbReference type="ARBA" id="ARBA00022705"/>
    </source>
</evidence>
<evidence type="ECO:0000313" key="19">
    <source>
        <dbReference type="EMBL" id="OUI78693.1"/>
    </source>
</evidence>
<evidence type="ECO:0000256" key="3">
    <source>
        <dbReference type="ARBA" id="ARBA00022490"/>
    </source>
</evidence>
<dbReference type="GO" id="GO:0006260">
    <property type="term" value="P:DNA replication"/>
    <property type="evidence" value="ECO:0007669"/>
    <property type="project" value="UniProtKB-KW"/>
</dbReference>
<dbReference type="NCBIfam" id="NF008035">
    <property type="entry name" value="PRK10767.1"/>
    <property type="match status" value="1"/>
</dbReference>
<keyword evidence="8 14" id="KW-0862">Zinc</keyword>
<sequence>MSKRDYYEVLKITRSATQVEIKQAYRKKAMKYHPDRNQGDPEAEAKFKEVNEAYDVLKDEQKKAAYDQYGHDAFQNGGPGAGGFGAGGFGDIFDMFGDMMGMRRGGQGQRRTGADIQIQTEIQLTEAFSGVKKTVKFQSKKSCSSCHGSGSSDSAQGSKTCPTCHGAGKVRSQQGFFLVERPCHTCHGSGQVISNPCKKCNGSGLEGQEKELEIDIPAGIEDGTRIRITGEGEAGNNGTPPGDLYVHVSVLPHEIFQRDGATIFCRIPVRMTQAALGSEIEVPIIDGGRTKVKIPAGTQSGKQFRLRSKGFSVLRSTSRGDMYIEVKVETPQSLSKRQKELLEEFENESQDGQDQGSPETSGFFSKVKDFFEGKA</sequence>
<feature type="repeat" description="CXXCXGXG motif" evidence="14">
    <location>
        <begin position="197"/>
        <end position="204"/>
    </location>
</feature>
<dbReference type="FunFam" id="2.60.260.20:FF:000004">
    <property type="entry name" value="Molecular chaperone DnaJ"/>
    <property type="match status" value="1"/>
</dbReference>
<evidence type="ECO:0000256" key="7">
    <source>
        <dbReference type="ARBA" id="ARBA00022771"/>
    </source>
</evidence>
<dbReference type="CDD" id="cd10719">
    <property type="entry name" value="DnaJ_zf"/>
    <property type="match status" value="1"/>
</dbReference>
<evidence type="ECO:0000256" key="2">
    <source>
        <dbReference type="ARBA" id="ARBA00011738"/>
    </source>
</evidence>
<dbReference type="InterPro" id="IPR018253">
    <property type="entry name" value="DnaJ_domain_CS"/>
</dbReference>
<evidence type="ECO:0000256" key="11">
    <source>
        <dbReference type="ARBA" id="ARBA00053423"/>
    </source>
</evidence>
<evidence type="ECO:0000256" key="9">
    <source>
        <dbReference type="ARBA" id="ARBA00023016"/>
    </source>
</evidence>
<dbReference type="SUPFAM" id="SSF57938">
    <property type="entry name" value="DnaJ/Hsp40 cysteine-rich domain"/>
    <property type="match status" value="1"/>
</dbReference>
<dbReference type="SUPFAM" id="SSF49493">
    <property type="entry name" value="HSP40/DnaJ peptide-binding domain"/>
    <property type="match status" value="2"/>
</dbReference>
<feature type="binding site" evidence="14">
    <location>
        <position position="143"/>
    </location>
    <ligand>
        <name>Zn(2+)</name>
        <dbReference type="ChEBI" id="CHEBI:29105"/>
        <label>1</label>
    </ligand>
</feature>
<dbReference type="HAMAP" id="MF_01152">
    <property type="entry name" value="DnaJ"/>
    <property type="match status" value="1"/>
</dbReference>
<comment type="domain">
    <text evidence="14">The J domain is necessary and sufficient to stimulate DnaK ATPase activity. Zinc center 1 plays an important role in the autonomous, DnaK-independent chaperone activity of DnaJ. Zinc center 2 is essential for interaction with DnaK and for DnaJ activity.</text>
</comment>
<evidence type="ECO:0000256" key="12">
    <source>
        <dbReference type="ARBA" id="ARBA00061004"/>
    </source>
</evidence>
<evidence type="ECO:0000256" key="15">
    <source>
        <dbReference type="PROSITE-ProRule" id="PRU00546"/>
    </source>
</evidence>
<feature type="binding site" evidence="14">
    <location>
        <position position="200"/>
    </location>
    <ligand>
        <name>Zn(2+)</name>
        <dbReference type="ChEBI" id="CHEBI:29105"/>
        <label>1</label>
    </ligand>
</feature>
<comment type="function">
    <text evidence="11 14">Participates actively in the response to hyperosmotic and heat shock by preventing the aggregation of stress-denatured proteins and by disaggregating proteins, also in an autonomous, DnaK-independent fashion. Unfolded proteins bind initially to DnaJ; upon interaction with the DnaJ-bound protein, DnaK hydrolyzes its bound ATP, resulting in the formation of a stable complex. GrpE releases ADP from DnaK; ATP binding to DnaK triggers the release of the substrate protein, thus completing the reaction cycle. Several rounds of ATP-dependent interactions between DnaJ, DnaK and GrpE are required for fully efficient folding. Also involved, together with DnaK and GrpE, in the DNA replication of plasmids through activation of initiation proteins.</text>
</comment>
<evidence type="ECO:0000256" key="6">
    <source>
        <dbReference type="ARBA" id="ARBA00022737"/>
    </source>
</evidence>
<dbReference type="GO" id="GO:0008270">
    <property type="term" value="F:zinc ion binding"/>
    <property type="evidence" value="ECO:0007669"/>
    <property type="project" value="UniProtKB-UniRule"/>
</dbReference>
<dbReference type="Gene3D" id="2.60.260.20">
    <property type="entry name" value="Urease metallochaperone UreE, N-terminal domain"/>
    <property type="match status" value="2"/>
</dbReference>
<feature type="compositionally biased region" description="Polar residues" evidence="16">
    <location>
        <begin position="352"/>
        <end position="363"/>
    </location>
</feature>
<evidence type="ECO:0000256" key="1">
    <source>
        <dbReference type="ARBA" id="ARBA00004496"/>
    </source>
</evidence>
<dbReference type="InterPro" id="IPR002939">
    <property type="entry name" value="DnaJ_C"/>
</dbReference>
<dbReference type="Proteomes" id="UP000194946">
    <property type="component" value="Unassembled WGS sequence"/>
</dbReference>
<comment type="subcellular location">
    <subcellularLocation>
        <location evidence="1 14">Cytoplasm</location>
    </subcellularLocation>
</comment>
<dbReference type="Gene3D" id="2.10.230.10">
    <property type="entry name" value="Heat shock protein DnaJ, cysteine-rich domain"/>
    <property type="match status" value="1"/>
</dbReference>
<feature type="repeat" description="CXXCXGXG motif" evidence="14">
    <location>
        <begin position="143"/>
        <end position="150"/>
    </location>
</feature>
<evidence type="ECO:0000259" key="17">
    <source>
        <dbReference type="PROSITE" id="PS50076"/>
    </source>
</evidence>
<comment type="caution">
    <text evidence="19">The sequence shown here is derived from an EMBL/GenBank/DDBJ whole genome shotgun (WGS) entry which is preliminary data.</text>
</comment>
<comment type="similarity">
    <text evidence="12 14">Belongs to the DnaJ family.</text>
</comment>
<feature type="binding site" evidence="14">
    <location>
        <position position="161"/>
    </location>
    <ligand>
        <name>Zn(2+)</name>
        <dbReference type="ChEBI" id="CHEBI:29105"/>
        <label>2</label>
    </ligand>
</feature>
<dbReference type="GO" id="GO:0005524">
    <property type="term" value="F:ATP binding"/>
    <property type="evidence" value="ECO:0007669"/>
    <property type="project" value="InterPro"/>
</dbReference>
<keyword evidence="7 14" id="KW-0863">Zinc-finger</keyword>
<dbReference type="Pfam" id="PF00226">
    <property type="entry name" value="DnaJ"/>
    <property type="match status" value="1"/>
</dbReference>
<accession>A0A251ZVM6</accession>
<dbReference type="InterPro" id="IPR001305">
    <property type="entry name" value="HSP_DnaJ_Cys-rich_dom"/>
</dbReference>
<evidence type="ECO:0000256" key="13">
    <source>
        <dbReference type="ARBA" id="ARBA00067609"/>
    </source>
</evidence>
<keyword evidence="6 14" id="KW-0677">Repeat</keyword>
<dbReference type="NCBIfam" id="TIGR02349">
    <property type="entry name" value="DnaJ_bact"/>
    <property type="match status" value="1"/>
</dbReference>
<evidence type="ECO:0000256" key="10">
    <source>
        <dbReference type="ARBA" id="ARBA00023186"/>
    </source>
</evidence>
<evidence type="ECO:0000256" key="16">
    <source>
        <dbReference type="SAM" id="MobiDB-lite"/>
    </source>
</evidence>
<feature type="binding site" evidence="14">
    <location>
        <position position="183"/>
    </location>
    <ligand>
        <name>Zn(2+)</name>
        <dbReference type="ChEBI" id="CHEBI:29105"/>
        <label>2</label>
    </ligand>
</feature>
<dbReference type="FunFam" id="2.10.230.10:FF:000002">
    <property type="entry name" value="Molecular chaperone DnaJ"/>
    <property type="match status" value="1"/>
</dbReference>
<dbReference type="PROSITE" id="PS50076">
    <property type="entry name" value="DNAJ_2"/>
    <property type="match status" value="1"/>
</dbReference>
<dbReference type="AlphaFoldDB" id="A0A251ZVM6"/>
<feature type="binding site" evidence="14">
    <location>
        <position position="186"/>
    </location>
    <ligand>
        <name>Zn(2+)</name>
        <dbReference type="ChEBI" id="CHEBI:29105"/>
        <label>2</label>
    </ligand>
</feature>
<feature type="zinc finger region" description="CR-type" evidence="15">
    <location>
        <begin position="130"/>
        <end position="209"/>
    </location>
</feature>
<dbReference type="GO" id="GO:0005737">
    <property type="term" value="C:cytoplasm"/>
    <property type="evidence" value="ECO:0007669"/>
    <property type="project" value="UniProtKB-SubCell"/>
</dbReference>
<name>A0A251ZVM6_9PROT</name>
<feature type="repeat" description="CXXCXGXG motif" evidence="14">
    <location>
        <begin position="161"/>
        <end position="168"/>
    </location>
</feature>
<gene>
    <name evidence="14" type="primary">dnaJ</name>
    <name evidence="19" type="ORF">HK18_07350</name>
</gene>
<dbReference type="SUPFAM" id="SSF46565">
    <property type="entry name" value="Chaperone J-domain"/>
    <property type="match status" value="1"/>
</dbReference>
<dbReference type="RefSeq" id="WP_086632140.1">
    <property type="nucleotide sequence ID" value="NZ_JOPB01000005.1"/>
</dbReference>
<reference evidence="20" key="1">
    <citation type="submission" date="2014-06" db="EMBL/GenBank/DDBJ databases">
        <authorList>
            <person name="Winans N.J."/>
            <person name="Newell P.D."/>
            <person name="Douglas A.E."/>
        </authorList>
    </citation>
    <scope>NUCLEOTIDE SEQUENCE [LARGE SCALE GENOMIC DNA]</scope>
    <source>
        <strain evidence="20">DmL_052</strain>
    </source>
</reference>
<organism evidence="19 20">
    <name type="scientific">Commensalibacter intestini</name>
    <dbReference type="NCBI Taxonomy" id="479936"/>
    <lineage>
        <taxon>Bacteria</taxon>
        <taxon>Pseudomonadati</taxon>
        <taxon>Pseudomonadota</taxon>
        <taxon>Alphaproteobacteria</taxon>
        <taxon>Acetobacterales</taxon>
        <taxon>Acetobacteraceae</taxon>
    </lineage>
</organism>
<dbReference type="PANTHER" id="PTHR43096:SF48">
    <property type="entry name" value="CHAPERONE PROTEIN DNAJ"/>
    <property type="match status" value="1"/>
</dbReference>
<dbReference type="SMART" id="SM00271">
    <property type="entry name" value="DnaJ"/>
    <property type="match status" value="1"/>
</dbReference>
<evidence type="ECO:0000256" key="14">
    <source>
        <dbReference type="HAMAP-Rule" id="MF_01152"/>
    </source>
</evidence>
<keyword evidence="20" id="KW-1185">Reference proteome</keyword>
<dbReference type="PROSITE" id="PS51188">
    <property type="entry name" value="ZF_CR"/>
    <property type="match status" value="1"/>
</dbReference>
<dbReference type="PROSITE" id="PS00636">
    <property type="entry name" value="DNAJ_1"/>
    <property type="match status" value="1"/>
</dbReference>
<feature type="domain" description="J" evidence="17">
    <location>
        <begin position="5"/>
        <end position="70"/>
    </location>
</feature>
<keyword evidence="5 14" id="KW-0479">Metal-binding</keyword>